<evidence type="ECO:0000313" key="1">
    <source>
        <dbReference type="EMBL" id="ABD75161.1"/>
    </source>
</evidence>
<name>D1CTK7_SINTE</name>
<dbReference type="EMBL" id="DQ403617">
    <property type="protein sequence ID" value="ABD75161.1"/>
    <property type="molecule type" value="Genomic_DNA"/>
</dbReference>
<accession>D1CTK7</accession>
<reference evidence="1" key="1">
    <citation type="submission" date="2006-02" db="EMBL/GenBank/DDBJ databases">
        <title>Sampling the accessory genome of the Sinorhizobium genus by suppressive subtractive hybridization.</title>
        <authorList>
            <person name="Moulin L."/>
            <person name="Ghazoui Z."/>
            <person name="Young P."/>
        </authorList>
    </citation>
    <scope>NUCLEOTIDE SEQUENCE</scope>
    <source>
        <strain evidence="1">LMG7834</strain>
    </source>
</reference>
<sequence>CLNRGCVIRDQPRIVAVRNNPQDLAVRGRNTIALDILHFAGPTDQLCKSSIKRAIDLYSSLKPVDDFRQ</sequence>
<protein>
    <submittedName>
        <fullName evidence="1">Uncharacterized protein</fullName>
    </submittedName>
</protein>
<proteinExistence type="predicted"/>
<feature type="non-terminal residue" evidence="1">
    <location>
        <position position="1"/>
    </location>
</feature>
<dbReference type="AlphaFoldDB" id="D1CTK7"/>
<organism evidence="1">
    <name type="scientific">Sinorhizobium terangae</name>
    <dbReference type="NCBI Taxonomy" id="110322"/>
    <lineage>
        <taxon>Bacteria</taxon>
        <taxon>Pseudomonadati</taxon>
        <taxon>Pseudomonadota</taxon>
        <taxon>Alphaproteobacteria</taxon>
        <taxon>Hyphomicrobiales</taxon>
        <taxon>Rhizobiaceae</taxon>
        <taxon>Sinorhizobium/Ensifer group</taxon>
        <taxon>Sinorhizobium</taxon>
    </lineage>
</organism>